<protein>
    <submittedName>
        <fullName evidence="1">Uncharacterized protein</fullName>
    </submittedName>
</protein>
<dbReference type="EMBL" id="CAJPWZ010001256">
    <property type="protein sequence ID" value="CAG2211152.1"/>
    <property type="molecule type" value="Genomic_DNA"/>
</dbReference>
<reference evidence="1" key="1">
    <citation type="submission" date="2021-03" db="EMBL/GenBank/DDBJ databases">
        <authorList>
            <person name="Bekaert M."/>
        </authorList>
    </citation>
    <scope>NUCLEOTIDE SEQUENCE</scope>
</reference>
<accession>A0A8S3RWH4</accession>
<dbReference type="Proteomes" id="UP000683360">
    <property type="component" value="Unassembled WGS sequence"/>
</dbReference>
<organism evidence="1 2">
    <name type="scientific">Mytilus edulis</name>
    <name type="common">Blue mussel</name>
    <dbReference type="NCBI Taxonomy" id="6550"/>
    <lineage>
        <taxon>Eukaryota</taxon>
        <taxon>Metazoa</taxon>
        <taxon>Spiralia</taxon>
        <taxon>Lophotrochozoa</taxon>
        <taxon>Mollusca</taxon>
        <taxon>Bivalvia</taxon>
        <taxon>Autobranchia</taxon>
        <taxon>Pteriomorphia</taxon>
        <taxon>Mytilida</taxon>
        <taxon>Mytiloidea</taxon>
        <taxon>Mytilidae</taxon>
        <taxon>Mytilinae</taxon>
        <taxon>Mytilus</taxon>
    </lineage>
</organism>
<comment type="caution">
    <text evidence="1">The sequence shown here is derived from an EMBL/GenBank/DDBJ whole genome shotgun (WGS) entry which is preliminary data.</text>
</comment>
<proteinExistence type="predicted"/>
<evidence type="ECO:0000313" key="1">
    <source>
        <dbReference type="EMBL" id="CAG2211152.1"/>
    </source>
</evidence>
<gene>
    <name evidence="1" type="ORF">MEDL_25207</name>
</gene>
<dbReference type="AlphaFoldDB" id="A0A8S3RWH4"/>
<name>A0A8S3RWH4_MYTED</name>
<keyword evidence="2" id="KW-1185">Reference proteome</keyword>
<sequence length="328" mass="36118">MDTTSKLSANVALQSPISKNIQLEISFDGKIENLKTKAGLQYGERKKHELLSTPDLDLPNGLEIDIDIQSPIRNMKASVSHEFKRNTALLTFSNVQSLISGKAVAKIRKHKTQLNGKIDTSTGLKIELCLKTPLTKDFEVIINGNGGLHAFRYESSVSYGQERVRGEVNHEWSSEAIKGNMLLSTPILEDIKIEYDVNGNPKSFGTTVRASIGNMNGIEEITTVRLGEMSIVFDTTLKTTLSGNVKSSQLKFSHDGSISSFKTNIEATHADKTIKADASFKHLPSIEGSLSLQTPFEKLRDVNIKIEHTGSVKSFTTIGIFNMHPTKD</sequence>
<evidence type="ECO:0000313" key="2">
    <source>
        <dbReference type="Proteomes" id="UP000683360"/>
    </source>
</evidence>